<keyword evidence="6 8" id="KW-0496">Mitochondrion</keyword>
<evidence type="ECO:0000256" key="1">
    <source>
        <dbReference type="ARBA" id="ARBA00004572"/>
    </source>
</evidence>
<evidence type="ECO:0000256" key="5">
    <source>
        <dbReference type="ARBA" id="ARBA00022989"/>
    </source>
</evidence>
<feature type="transmembrane region" description="Helical" evidence="10">
    <location>
        <begin position="128"/>
        <end position="157"/>
    </location>
</feature>
<evidence type="ECO:0000256" key="6">
    <source>
        <dbReference type="ARBA" id="ARBA00023128"/>
    </source>
</evidence>
<reference evidence="12" key="1">
    <citation type="journal article" date="2010" name="Nature">
        <title>The Amphimedon queenslandica genome and the evolution of animal complexity.</title>
        <authorList>
            <person name="Srivastava M."/>
            <person name="Simakov O."/>
            <person name="Chapman J."/>
            <person name="Fahey B."/>
            <person name="Gauthier M.E."/>
            <person name="Mitros T."/>
            <person name="Richards G.S."/>
            <person name="Conaco C."/>
            <person name="Dacre M."/>
            <person name="Hellsten U."/>
            <person name="Larroux C."/>
            <person name="Putnam N.H."/>
            <person name="Stanke M."/>
            <person name="Adamska M."/>
            <person name="Darling A."/>
            <person name="Degnan S.M."/>
            <person name="Oakley T.H."/>
            <person name="Plachetzki D.C."/>
            <person name="Zhai Y."/>
            <person name="Adamski M."/>
            <person name="Calcino A."/>
            <person name="Cummins S.F."/>
            <person name="Goodstein D.M."/>
            <person name="Harris C."/>
            <person name="Jackson D.J."/>
            <person name="Leys S.P."/>
            <person name="Shu S."/>
            <person name="Woodcroft B.J."/>
            <person name="Vervoort M."/>
            <person name="Kosik K.S."/>
            <person name="Manning G."/>
            <person name="Degnan B.M."/>
            <person name="Rokhsar D.S."/>
        </authorList>
    </citation>
    <scope>NUCLEOTIDE SEQUENCE [LARGE SCALE GENOMIC DNA]</scope>
</reference>
<evidence type="ECO:0000256" key="4">
    <source>
        <dbReference type="ARBA" id="ARBA00022787"/>
    </source>
</evidence>
<dbReference type="OrthoDB" id="421154at2759"/>
<dbReference type="PIRSF" id="PIRSF008835">
    <property type="entry name" value="TPR_repeat_11_Fis1"/>
    <property type="match status" value="1"/>
</dbReference>
<comment type="similarity">
    <text evidence="2 8">Belongs to the FIS1 family.</text>
</comment>
<dbReference type="InterPro" id="IPR033745">
    <property type="entry name" value="Fis1_cytosol"/>
</dbReference>
<keyword evidence="5 10" id="KW-1133">Transmembrane helix</keyword>
<dbReference type="Pfam" id="PF14853">
    <property type="entry name" value="Fis1_TPR_C"/>
    <property type="match status" value="1"/>
</dbReference>
<sequence length="162" mass="17789">MADNSELEKAIIGDFIPLAMIQAAEKEYKKKNEEGSLTDQDRFSYAWHLIKSRYKDDIKKGISIMGELCQDGTDQRDYLYFLALAYYKLEEYSEAEQCINRVLHMEPNNSQAKDLKKLVSGKIQQDNLIAAGVVGGAALVGAAAVGTLAVIGGAIVAKLISK</sequence>
<dbReference type="InterPro" id="IPR016543">
    <property type="entry name" value="Fis1"/>
</dbReference>
<dbReference type="InterPro" id="IPR028061">
    <property type="entry name" value="Fis1_TPR_C"/>
</dbReference>
<dbReference type="PANTHER" id="PTHR13247">
    <property type="entry name" value="TETRATRICOPEPTIDE REPEAT PROTEIN 11 TPR REPEAT PROTEIN 11"/>
    <property type="match status" value="1"/>
</dbReference>
<dbReference type="InterPro" id="IPR028058">
    <property type="entry name" value="Fis1_TPR_N"/>
</dbReference>
<evidence type="ECO:0000256" key="7">
    <source>
        <dbReference type="ARBA" id="ARBA00023136"/>
    </source>
</evidence>
<dbReference type="InParanoid" id="A0A1X7UDX5"/>
<evidence type="ECO:0000313" key="11">
    <source>
        <dbReference type="EnsemblMetazoa" id="Aqu2.1.26154_001"/>
    </source>
</evidence>
<dbReference type="SMART" id="SM00028">
    <property type="entry name" value="TPR"/>
    <property type="match status" value="1"/>
</dbReference>
<dbReference type="PROSITE" id="PS50005">
    <property type="entry name" value="TPR"/>
    <property type="match status" value="1"/>
</dbReference>
<dbReference type="GO" id="GO:0000422">
    <property type="term" value="P:autophagy of mitochondrion"/>
    <property type="evidence" value="ECO:0007669"/>
    <property type="project" value="TreeGrafter"/>
</dbReference>
<evidence type="ECO:0000256" key="3">
    <source>
        <dbReference type="ARBA" id="ARBA00022692"/>
    </source>
</evidence>
<dbReference type="InterPro" id="IPR011990">
    <property type="entry name" value="TPR-like_helical_dom_sf"/>
</dbReference>
<keyword evidence="4 8" id="KW-1000">Mitochondrion outer membrane</keyword>
<dbReference type="GO" id="GO:0000266">
    <property type="term" value="P:mitochondrial fission"/>
    <property type="evidence" value="ECO:0007669"/>
    <property type="project" value="UniProtKB-UniRule"/>
</dbReference>
<keyword evidence="7 8" id="KW-0472">Membrane</keyword>
<dbReference type="InterPro" id="IPR019734">
    <property type="entry name" value="TPR_rpt"/>
</dbReference>
<evidence type="ECO:0000313" key="12">
    <source>
        <dbReference type="Proteomes" id="UP000007879"/>
    </source>
</evidence>
<comment type="function">
    <text evidence="8">Involved in the fragmentation of the mitochondrial network and its perinuclear clustering.</text>
</comment>
<dbReference type="GO" id="GO:0005741">
    <property type="term" value="C:mitochondrial outer membrane"/>
    <property type="evidence" value="ECO:0007669"/>
    <property type="project" value="UniProtKB-SubCell"/>
</dbReference>
<reference evidence="11" key="2">
    <citation type="submission" date="2017-05" db="UniProtKB">
        <authorList>
            <consortium name="EnsemblMetazoa"/>
        </authorList>
    </citation>
    <scope>IDENTIFICATION</scope>
</reference>
<gene>
    <name evidence="11" type="primary">105313545</name>
</gene>
<dbReference type="Proteomes" id="UP000007879">
    <property type="component" value="Unassembled WGS sequence"/>
</dbReference>
<dbReference type="SUPFAM" id="SSF48452">
    <property type="entry name" value="TPR-like"/>
    <property type="match status" value="1"/>
</dbReference>
<comment type="subcellular location">
    <subcellularLocation>
        <location evidence="1">Mitochondrion outer membrane</location>
        <topology evidence="1">Single-pass membrane protein</topology>
    </subcellularLocation>
</comment>
<accession>A0A1X7UDX5</accession>
<evidence type="ECO:0000256" key="9">
    <source>
        <dbReference type="PROSITE-ProRule" id="PRU00339"/>
    </source>
</evidence>
<dbReference type="PANTHER" id="PTHR13247:SF0">
    <property type="entry name" value="MITOCHONDRIAL FISSION 1 PROTEIN"/>
    <property type="match status" value="1"/>
</dbReference>
<organism evidence="11">
    <name type="scientific">Amphimedon queenslandica</name>
    <name type="common">Sponge</name>
    <dbReference type="NCBI Taxonomy" id="400682"/>
    <lineage>
        <taxon>Eukaryota</taxon>
        <taxon>Metazoa</taxon>
        <taxon>Porifera</taxon>
        <taxon>Demospongiae</taxon>
        <taxon>Heteroscleromorpha</taxon>
        <taxon>Haplosclerida</taxon>
        <taxon>Niphatidae</taxon>
        <taxon>Amphimedon</taxon>
    </lineage>
</organism>
<protein>
    <recommendedName>
        <fullName evidence="8">Mitochondrial fission 1 protein</fullName>
    </recommendedName>
</protein>
<proteinExistence type="inferred from homology"/>
<dbReference type="CDD" id="cd12212">
    <property type="entry name" value="Fis1"/>
    <property type="match status" value="1"/>
</dbReference>
<dbReference type="KEGG" id="aqu:105313545"/>
<comment type="domain">
    <text evidence="8">The C-terminus is required for mitochondrial localization, while the N-terminus is necessary for mitochondrial fission.</text>
</comment>
<dbReference type="GO" id="GO:0005778">
    <property type="term" value="C:peroxisomal membrane"/>
    <property type="evidence" value="ECO:0007669"/>
    <property type="project" value="TreeGrafter"/>
</dbReference>
<dbReference type="EnsemblMetazoa" id="Aqu2.1.26154_001">
    <property type="protein sequence ID" value="Aqu2.1.26154_001"/>
    <property type="gene ID" value="Aqu2.1.26154"/>
</dbReference>
<feature type="repeat" description="TPR" evidence="9">
    <location>
        <begin position="76"/>
        <end position="109"/>
    </location>
</feature>
<evidence type="ECO:0000256" key="8">
    <source>
        <dbReference type="PIRNR" id="PIRNR008835"/>
    </source>
</evidence>
<dbReference type="GO" id="GO:0016559">
    <property type="term" value="P:peroxisome fission"/>
    <property type="evidence" value="ECO:0007669"/>
    <property type="project" value="TreeGrafter"/>
</dbReference>
<name>A0A1X7UDX5_AMPQE</name>
<keyword evidence="3 10" id="KW-0812">Transmembrane</keyword>
<dbReference type="OMA" id="LQIAPDW"/>
<evidence type="ECO:0000256" key="10">
    <source>
        <dbReference type="SAM" id="Phobius"/>
    </source>
</evidence>
<dbReference type="AlphaFoldDB" id="A0A1X7UDX5"/>
<dbReference type="STRING" id="400682.A0A1X7UDX5"/>
<keyword evidence="9" id="KW-0802">TPR repeat</keyword>
<keyword evidence="12" id="KW-1185">Reference proteome</keyword>
<dbReference type="Pfam" id="PF14852">
    <property type="entry name" value="Fis1_TPR_N"/>
    <property type="match status" value="1"/>
</dbReference>
<dbReference type="eggNOG" id="KOG3364">
    <property type="taxonomic scope" value="Eukaryota"/>
</dbReference>
<dbReference type="Gene3D" id="1.25.40.10">
    <property type="entry name" value="Tetratricopeptide repeat domain"/>
    <property type="match status" value="1"/>
</dbReference>
<dbReference type="EnsemblMetazoa" id="XM_011407062.2">
    <property type="protein sequence ID" value="XP_011405364.1"/>
    <property type="gene ID" value="LOC105313545"/>
</dbReference>
<evidence type="ECO:0000256" key="2">
    <source>
        <dbReference type="ARBA" id="ARBA00008937"/>
    </source>
</evidence>